<name>A0A4Z0R1T7_9FIRM</name>
<dbReference type="Proteomes" id="UP000298460">
    <property type="component" value="Unassembled WGS sequence"/>
</dbReference>
<organism evidence="1 2">
    <name type="scientific">Desulfosporosinus fructosivorans</name>
    <dbReference type="NCBI Taxonomy" id="2018669"/>
    <lineage>
        <taxon>Bacteria</taxon>
        <taxon>Bacillati</taxon>
        <taxon>Bacillota</taxon>
        <taxon>Clostridia</taxon>
        <taxon>Eubacteriales</taxon>
        <taxon>Desulfitobacteriaceae</taxon>
        <taxon>Desulfosporosinus</taxon>
    </lineage>
</organism>
<proteinExistence type="predicted"/>
<dbReference type="AlphaFoldDB" id="A0A4Z0R1T7"/>
<evidence type="ECO:0000313" key="2">
    <source>
        <dbReference type="Proteomes" id="UP000298460"/>
    </source>
</evidence>
<evidence type="ECO:0000313" key="1">
    <source>
        <dbReference type="EMBL" id="TGE37001.1"/>
    </source>
</evidence>
<dbReference type="OrthoDB" id="2080161at2"/>
<gene>
    <name evidence="1" type="ORF">E4K67_18090</name>
</gene>
<accession>A0A4Z0R1T7</accession>
<comment type="caution">
    <text evidence="1">The sequence shown here is derived from an EMBL/GenBank/DDBJ whole genome shotgun (WGS) entry which is preliminary data.</text>
</comment>
<dbReference type="RefSeq" id="WP_135549201.1">
    <property type="nucleotide sequence ID" value="NZ_SPQQ01000006.1"/>
</dbReference>
<protein>
    <submittedName>
        <fullName evidence="1">Uncharacterized protein</fullName>
    </submittedName>
</protein>
<dbReference type="EMBL" id="SPQQ01000006">
    <property type="protein sequence ID" value="TGE37001.1"/>
    <property type="molecule type" value="Genomic_DNA"/>
</dbReference>
<sequence>MEIPKEEKRKLKTFQLNNKEDFIYYLYQLICRCYKILKRQDRYLNKLKVYIEDVQRKNILKRAEVIDVPYEDYSDFLALQGHIETHLLNTVGDLQGSSMSYYKFRDLIQKKKKKKTLPFEMREIEDDILKILVGFNRARNFQNHEPESLITAEAKMVEEKHLLPIEYNPIQIINYETCTLEFLADMYKSYKELNNGANKVFESMMLDYEFLLGTKVEIIDVIAMMNSKGMAHLEAVKLASEIQG</sequence>
<reference evidence="1 2" key="1">
    <citation type="submission" date="2019-03" db="EMBL/GenBank/DDBJ databases">
        <title>Draft Genome Sequence of Desulfosporosinus fructosivorans Strain 63.6F, Isolated from Marine Sediment in the Baltic Sea.</title>
        <authorList>
            <person name="Hausmann B."/>
            <person name="Vandieken V."/>
            <person name="Pjevac P."/>
            <person name="Schreck K."/>
            <person name="Herbold C.W."/>
            <person name="Loy A."/>
        </authorList>
    </citation>
    <scope>NUCLEOTIDE SEQUENCE [LARGE SCALE GENOMIC DNA]</scope>
    <source>
        <strain evidence="1 2">63.6F</strain>
    </source>
</reference>
<keyword evidence="2" id="KW-1185">Reference proteome</keyword>